<gene>
    <name evidence="3" type="ordered locus">MXAN_1285</name>
</gene>
<dbReference type="GO" id="GO:0004497">
    <property type="term" value="F:monooxygenase activity"/>
    <property type="evidence" value="ECO:0007669"/>
    <property type="project" value="UniProtKB-KW"/>
</dbReference>
<dbReference type="InterPro" id="IPR050816">
    <property type="entry name" value="Flavin-dep_Halogenase_NPB"/>
</dbReference>
<evidence type="ECO:0000256" key="2">
    <source>
        <dbReference type="ARBA" id="ARBA00023033"/>
    </source>
</evidence>
<dbReference type="InterPro" id="IPR006905">
    <property type="entry name" value="Flavin_halogenase"/>
</dbReference>
<dbReference type="EnsemblBacteria" id="ABF90647">
    <property type="protein sequence ID" value="ABF90647"/>
    <property type="gene ID" value="MXAN_1285"/>
</dbReference>
<dbReference type="EMBL" id="CP000113">
    <property type="protein sequence ID" value="ABF90647.1"/>
    <property type="molecule type" value="Genomic_DNA"/>
</dbReference>
<dbReference type="PANTHER" id="PTHR43747">
    <property type="entry name" value="FAD-BINDING PROTEIN"/>
    <property type="match status" value="1"/>
</dbReference>
<dbReference type="Proteomes" id="UP000002402">
    <property type="component" value="Chromosome"/>
</dbReference>
<evidence type="ECO:0000313" key="4">
    <source>
        <dbReference type="Proteomes" id="UP000002402"/>
    </source>
</evidence>
<protein>
    <submittedName>
        <fullName evidence="3">Tryptophan halogenase</fullName>
    </submittedName>
</protein>
<dbReference type="PANTHER" id="PTHR43747:SF5">
    <property type="entry name" value="FAD-BINDING DOMAIN-CONTAINING PROTEIN"/>
    <property type="match status" value="1"/>
</dbReference>
<dbReference type="PRINTS" id="PR00420">
    <property type="entry name" value="RNGMNOXGNASE"/>
</dbReference>
<reference evidence="3 4" key="1">
    <citation type="journal article" date="2006" name="Proc. Natl. Acad. Sci. U.S.A.">
        <title>Evolution of sensory complexity recorded in a myxobacterial genome.</title>
        <authorList>
            <person name="Goldman B.S."/>
            <person name="Nierman W.C."/>
            <person name="Kaiser D."/>
            <person name="Slater S.C."/>
            <person name="Durkin A.S."/>
            <person name="Eisen J.A."/>
            <person name="Ronning C.M."/>
            <person name="Barbazuk W.B."/>
            <person name="Blanchard M."/>
            <person name="Field C."/>
            <person name="Halling C."/>
            <person name="Hinkle G."/>
            <person name="Iartchuk O."/>
            <person name="Kim H.S."/>
            <person name="Mackenzie C."/>
            <person name="Madupu R."/>
            <person name="Miller N."/>
            <person name="Shvartsbeyn A."/>
            <person name="Sullivan S.A."/>
            <person name="Vaudin M."/>
            <person name="Wiegand R."/>
            <person name="Kaplan H.B."/>
        </authorList>
    </citation>
    <scope>NUCLEOTIDE SEQUENCE [LARGE SCALE GENOMIC DNA]</scope>
    <source>
        <strain evidence="4">DK1622</strain>
    </source>
</reference>
<dbReference type="STRING" id="246197.MXAN_1285"/>
<organism evidence="3 4">
    <name type="scientific">Myxococcus xanthus (strain DK1622)</name>
    <dbReference type="NCBI Taxonomy" id="246197"/>
    <lineage>
        <taxon>Bacteria</taxon>
        <taxon>Pseudomonadati</taxon>
        <taxon>Myxococcota</taxon>
        <taxon>Myxococcia</taxon>
        <taxon>Myxococcales</taxon>
        <taxon>Cystobacterineae</taxon>
        <taxon>Myxococcaceae</taxon>
        <taxon>Myxococcus</taxon>
    </lineage>
</organism>
<dbReference type="Gene3D" id="3.30.9.100">
    <property type="match status" value="1"/>
</dbReference>
<proteinExistence type="predicted"/>
<dbReference type="SUPFAM" id="SSF51905">
    <property type="entry name" value="FAD/NAD(P)-binding domain"/>
    <property type="match status" value="1"/>
</dbReference>
<dbReference type="AlphaFoldDB" id="Q1DCT1"/>
<accession>Q1DCT1</accession>
<dbReference type="InterPro" id="IPR036188">
    <property type="entry name" value="FAD/NAD-bd_sf"/>
</dbReference>
<evidence type="ECO:0000256" key="1">
    <source>
        <dbReference type="ARBA" id="ARBA00023002"/>
    </source>
</evidence>
<keyword evidence="4" id="KW-1185">Reference proteome</keyword>
<dbReference type="eggNOG" id="COG0644">
    <property type="taxonomic scope" value="Bacteria"/>
</dbReference>
<sequence>MFPVRPLQSNGCVRCMELLMSGAWEGKLYDVIVMGGGPAGATLAARLRKDPGLSVAIFESERFPREHIGESFVPSAVSSLQESGALGRVLSSDCWIKKGGGYYSWDAVRPWSTFFEHKAYERDGYRRWAFHANRAELDDILLRHAEENGAEVFEGTPVKQVYRRDGFTEVDLGEKGSARCKVFVNASGRYSVTSLGGPREFLSSYRNIAIWSYIRKGKPAQSLPGDWNIFRESGVSPIGSFAFEDGWFWYIPIPLEVDGRREVVHSLGLVTDPRGLKSKRDYMSPSVFMETARKVPFLCDLVADAELIYDEFRTTANYSRISHQMCSWENREIRVGDAAFFVDPLFSTGVHFALHHTAAAAVLVRAAFDEAMPEQHREDLWHDYDQMLRKQAQVFSLAIDQWYNEISLAHPGSVYWRERSERATFEVRNATFHYLVNGSLDEDLLHVISQGNDAVEALSETGAWRTSFAQLQRLRPADDALVQLMPNVKFRQSVTLEHPIADSAEDKLDARPQAFDHGPYWESPERHAHEVAPRFGRPSPCLRFYFEDGDHQDTVRILWNRPNSALLERLSQPHAYGPLLAGCSLSERGLLDQLLLKGMMRVIP</sequence>
<keyword evidence="2" id="KW-0503">Monooxygenase</keyword>
<evidence type="ECO:0000313" key="3">
    <source>
        <dbReference type="EMBL" id="ABF90647.1"/>
    </source>
</evidence>
<name>Q1DCT1_MYXXD</name>
<dbReference type="Pfam" id="PF04820">
    <property type="entry name" value="Trp_halogenase"/>
    <property type="match status" value="2"/>
</dbReference>
<dbReference type="Gene3D" id="3.50.50.60">
    <property type="entry name" value="FAD/NAD(P)-binding domain"/>
    <property type="match status" value="1"/>
</dbReference>
<dbReference type="KEGG" id="mxa:MXAN_1285"/>
<keyword evidence="1" id="KW-0560">Oxidoreductase</keyword>
<dbReference type="HOGENOM" id="CLU_466825_0_0_7"/>